<dbReference type="KEGG" id="apac:S7S_09680"/>
<dbReference type="GO" id="GO:0003676">
    <property type="term" value="F:nucleic acid binding"/>
    <property type="evidence" value="ECO:0007669"/>
    <property type="project" value="InterPro"/>
</dbReference>
<dbReference type="InterPro" id="IPR029063">
    <property type="entry name" value="SAM-dependent_MTases_sf"/>
</dbReference>
<evidence type="ECO:0000256" key="3">
    <source>
        <dbReference type="ARBA" id="ARBA00022603"/>
    </source>
</evidence>
<dbReference type="SUPFAM" id="SSF53335">
    <property type="entry name" value="S-adenosyl-L-methionine-dependent methyltransferases"/>
    <property type="match status" value="1"/>
</dbReference>
<evidence type="ECO:0000259" key="6">
    <source>
        <dbReference type="Pfam" id="PF05175"/>
    </source>
</evidence>
<organism evidence="8 9">
    <name type="scientific">Isoalcanivorax pacificus W11-5</name>
    <dbReference type="NCBI Taxonomy" id="391936"/>
    <lineage>
        <taxon>Bacteria</taxon>
        <taxon>Pseudomonadati</taxon>
        <taxon>Pseudomonadota</taxon>
        <taxon>Gammaproteobacteria</taxon>
        <taxon>Oceanospirillales</taxon>
        <taxon>Alcanivoracaceae</taxon>
        <taxon>Isoalcanivorax</taxon>
    </lineage>
</organism>
<dbReference type="PIRSF" id="PIRSF037565">
    <property type="entry name" value="RRNA_m2G_Mtase_RsmD_prd"/>
    <property type="match status" value="1"/>
</dbReference>
<feature type="domain" description="Methyltransferase small" evidence="6">
    <location>
        <begin position="194"/>
        <end position="360"/>
    </location>
</feature>
<keyword evidence="4 8" id="KW-0808">Transferase</keyword>
<protein>
    <submittedName>
        <fullName evidence="8">Ribosomal ribonucleate guanine-2-methyltransferase</fullName>
    </submittedName>
</protein>
<evidence type="ECO:0000256" key="4">
    <source>
        <dbReference type="ARBA" id="ARBA00022679"/>
    </source>
</evidence>
<dbReference type="PROSITE" id="PS00092">
    <property type="entry name" value="N6_MTASE"/>
    <property type="match status" value="1"/>
</dbReference>
<dbReference type="PANTHER" id="PTHR47816:SF5">
    <property type="entry name" value="RIBOSOMAL RNA LARGE SUBUNIT METHYLTRANSFERASE G"/>
    <property type="match status" value="1"/>
</dbReference>
<dbReference type="InterPro" id="IPR007848">
    <property type="entry name" value="Small_mtfrase_dom"/>
</dbReference>
<dbReference type="EMBL" id="CP004387">
    <property type="protein sequence ID" value="AJD48348.1"/>
    <property type="molecule type" value="Genomic_DNA"/>
</dbReference>
<dbReference type="InterPro" id="IPR002052">
    <property type="entry name" value="DNA_methylase_N6_adenine_CS"/>
</dbReference>
<dbReference type="Pfam" id="PF05175">
    <property type="entry name" value="MTS"/>
    <property type="match status" value="1"/>
</dbReference>
<keyword evidence="1" id="KW-0963">Cytoplasm</keyword>
<dbReference type="STRING" id="391936.S7S_09680"/>
<name>A0A0B4XPG1_9GAMM</name>
<keyword evidence="2" id="KW-0698">rRNA processing</keyword>
<evidence type="ECO:0000313" key="8">
    <source>
        <dbReference type="EMBL" id="AJD48348.1"/>
    </source>
</evidence>
<accession>A0A0B4XPG1</accession>
<dbReference type="InterPro" id="IPR017237">
    <property type="entry name" value="RLMG"/>
</dbReference>
<dbReference type="OrthoDB" id="29650at2"/>
<feature type="domain" description="RlmG N-terminal" evidence="7">
    <location>
        <begin position="4"/>
        <end position="165"/>
    </location>
</feature>
<dbReference type="CDD" id="cd02440">
    <property type="entry name" value="AdoMet_MTases"/>
    <property type="match status" value="1"/>
</dbReference>
<gene>
    <name evidence="8" type="ORF">S7S_09680</name>
</gene>
<dbReference type="Pfam" id="PF26049">
    <property type="entry name" value="RLMG_N"/>
    <property type="match status" value="1"/>
</dbReference>
<dbReference type="GO" id="GO:0008990">
    <property type="term" value="F:rRNA (guanine-N2-)-methyltransferase activity"/>
    <property type="evidence" value="ECO:0007669"/>
    <property type="project" value="InterPro"/>
</dbReference>
<keyword evidence="3 8" id="KW-0489">Methyltransferase</keyword>
<keyword evidence="9" id="KW-1185">Reference proteome</keyword>
<evidence type="ECO:0000256" key="2">
    <source>
        <dbReference type="ARBA" id="ARBA00022552"/>
    </source>
</evidence>
<sequence length="368" mass="39708">MLAHARGAVTVRRWPRQRSETLRAWDGADLYLLDLPDTAAAGPALVLNDTCGALALLLPGCVVSGDSWLARAALLANAADNGLTFDEQRWCWPDQPWPAQPARVLVRVPKQLALLEYQLWRLATELPAGTPVALAWMDKHLPGNLLALVRRYLGDIDLLRGQYKAHGLTGRITGAAVPAPPYPGSVAVPGFDWELTVRAGVFAQDQLDVGARFFMQHVPSGVSGRIADLGCGNGVIGLVAAARNPAAQVVFCDESWQALESARENAARYAGSADTAFHLGNGLAGCDGQFDLVLLNPPFHRGHAVDDSMARMLFRQVARRLAPQGELRVIGNRHLGYGGLLKRYFRQVSRVADSDKFSIVSAGGAVER</sequence>
<evidence type="ECO:0000256" key="1">
    <source>
        <dbReference type="ARBA" id="ARBA00022490"/>
    </source>
</evidence>
<proteinExistence type="predicted"/>
<evidence type="ECO:0000259" key="7">
    <source>
        <dbReference type="Pfam" id="PF26049"/>
    </source>
</evidence>
<dbReference type="InterPro" id="IPR046977">
    <property type="entry name" value="RsmC/RlmG"/>
</dbReference>
<dbReference type="InterPro" id="IPR058679">
    <property type="entry name" value="RlmG_N"/>
</dbReference>
<dbReference type="GO" id="GO:0005737">
    <property type="term" value="C:cytoplasm"/>
    <property type="evidence" value="ECO:0007669"/>
    <property type="project" value="InterPro"/>
</dbReference>
<dbReference type="Gene3D" id="3.40.50.150">
    <property type="entry name" value="Vaccinia Virus protein VP39"/>
    <property type="match status" value="2"/>
</dbReference>
<evidence type="ECO:0000313" key="9">
    <source>
        <dbReference type="Proteomes" id="UP000006764"/>
    </source>
</evidence>
<keyword evidence="5" id="KW-0949">S-adenosyl-L-methionine</keyword>
<dbReference type="PANTHER" id="PTHR47816">
    <property type="entry name" value="RIBOSOMAL RNA SMALL SUBUNIT METHYLTRANSFERASE C"/>
    <property type="match status" value="1"/>
</dbReference>
<dbReference type="HOGENOM" id="CLU_040288_4_0_6"/>
<dbReference type="Proteomes" id="UP000006764">
    <property type="component" value="Chromosome"/>
</dbReference>
<reference evidence="8 9" key="1">
    <citation type="journal article" date="2012" name="J. Bacteriol.">
        <title>Genome sequence of an alkane-degrading bacterium, Alcanivorax pacificus type strain W11-5, isolated from deep sea sediment.</title>
        <authorList>
            <person name="Lai Q."/>
            <person name="Shao Z."/>
        </authorList>
    </citation>
    <scope>NUCLEOTIDE SEQUENCE [LARGE SCALE GENOMIC DNA]</scope>
    <source>
        <strain evidence="8 9">W11-5</strain>
    </source>
</reference>
<dbReference type="AlphaFoldDB" id="A0A0B4XPG1"/>
<evidence type="ECO:0000256" key="5">
    <source>
        <dbReference type="ARBA" id="ARBA00022691"/>
    </source>
</evidence>